<keyword evidence="3" id="KW-1185">Reference proteome</keyword>
<name>A0A427YUX6_9TREE</name>
<dbReference type="AlphaFoldDB" id="A0A427YUX6"/>
<accession>A0A427YUX6</accession>
<evidence type="ECO:0000256" key="1">
    <source>
        <dbReference type="SAM" id="MobiDB-lite"/>
    </source>
</evidence>
<reference evidence="2 3" key="1">
    <citation type="submission" date="2018-11" db="EMBL/GenBank/DDBJ databases">
        <title>Genome sequence of Saitozyma podzolica DSM 27192.</title>
        <authorList>
            <person name="Aliyu H."/>
            <person name="Gorte O."/>
            <person name="Ochsenreither K."/>
        </authorList>
    </citation>
    <scope>NUCLEOTIDE SEQUENCE [LARGE SCALE GENOMIC DNA]</scope>
    <source>
        <strain evidence="2 3">DSM 27192</strain>
    </source>
</reference>
<proteinExistence type="predicted"/>
<dbReference type="Proteomes" id="UP000279259">
    <property type="component" value="Unassembled WGS sequence"/>
</dbReference>
<evidence type="ECO:0000313" key="2">
    <source>
        <dbReference type="EMBL" id="RSH94805.1"/>
    </source>
</evidence>
<gene>
    <name evidence="2" type="ORF">EHS25_004611</name>
</gene>
<evidence type="ECO:0000313" key="3">
    <source>
        <dbReference type="Proteomes" id="UP000279259"/>
    </source>
</evidence>
<dbReference type="EMBL" id="RSCD01000002">
    <property type="protein sequence ID" value="RSH94805.1"/>
    <property type="molecule type" value="Genomic_DNA"/>
</dbReference>
<sequence length="224" mass="24992">MSTTVIVTSDGSGLTMEEDHAVKTFALMTGVELDLHEVQLPGYGWRLNRIRSCERILEPPPDTSDYGMEVTYLPISRADFIFDNLQHASNSERVITVDKASARLLHSILPILADWPFSTRLYNAMHDSRVNVLGDREFERNLHQRGLFLRAQSVRGSVNLNICFSNQNIARNLDAEDFESAAGYWVEPRDDEVYSRAGSTDGGPPSGYIRGSRAPEGAAEDPMT</sequence>
<dbReference type="OrthoDB" id="10401523at2759"/>
<protein>
    <submittedName>
        <fullName evidence="2">Uncharacterized protein</fullName>
    </submittedName>
</protein>
<organism evidence="2 3">
    <name type="scientific">Saitozyma podzolica</name>
    <dbReference type="NCBI Taxonomy" id="1890683"/>
    <lineage>
        <taxon>Eukaryota</taxon>
        <taxon>Fungi</taxon>
        <taxon>Dikarya</taxon>
        <taxon>Basidiomycota</taxon>
        <taxon>Agaricomycotina</taxon>
        <taxon>Tremellomycetes</taxon>
        <taxon>Tremellales</taxon>
        <taxon>Trimorphomycetaceae</taxon>
        <taxon>Saitozyma</taxon>
    </lineage>
</organism>
<comment type="caution">
    <text evidence="2">The sequence shown here is derived from an EMBL/GenBank/DDBJ whole genome shotgun (WGS) entry which is preliminary data.</text>
</comment>
<feature type="region of interest" description="Disordered" evidence="1">
    <location>
        <begin position="193"/>
        <end position="224"/>
    </location>
</feature>